<comment type="similarity">
    <text evidence="2 11">Belongs to the glycosyl hydrolase 2 family.</text>
</comment>
<dbReference type="GO" id="GO:0009341">
    <property type="term" value="C:beta-galactosidase complex"/>
    <property type="evidence" value="ECO:0007669"/>
    <property type="project" value="InterPro"/>
</dbReference>
<feature type="domain" description="SLH" evidence="15">
    <location>
        <begin position="1893"/>
        <end position="1951"/>
    </location>
</feature>
<dbReference type="SMART" id="SM01038">
    <property type="entry name" value="Bgal_small_N"/>
    <property type="match status" value="1"/>
</dbReference>
<dbReference type="InterPro" id="IPR006101">
    <property type="entry name" value="Glyco_hydro_2"/>
</dbReference>
<feature type="signal peptide" evidence="13">
    <location>
        <begin position="1"/>
        <end position="27"/>
    </location>
</feature>
<evidence type="ECO:0000259" key="15">
    <source>
        <dbReference type="PROSITE" id="PS51272"/>
    </source>
</evidence>
<dbReference type="Pfam" id="PF16353">
    <property type="entry name" value="LacZ_4"/>
    <property type="match status" value="1"/>
</dbReference>
<dbReference type="Pfam" id="PF00703">
    <property type="entry name" value="Glyco_hydro_2"/>
    <property type="match status" value="1"/>
</dbReference>
<feature type="region of interest" description="Disordered" evidence="12">
    <location>
        <begin position="1598"/>
        <end position="1637"/>
    </location>
</feature>
<dbReference type="EMBL" id="FNBS01000032">
    <property type="protein sequence ID" value="SDF92956.1"/>
    <property type="molecule type" value="Genomic_DNA"/>
</dbReference>
<dbReference type="InterPro" id="IPR003961">
    <property type="entry name" value="FN3_dom"/>
</dbReference>
<evidence type="ECO:0000313" key="17">
    <source>
        <dbReference type="Proteomes" id="UP000183404"/>
    </source>
</evidence>
<dbReference type="Pfam" id="PF00395">
    <property type="entry name" value="SLH"/>
    <property type="match status" value="3"/>
</dbReference>
<dbReference type="EC" id="3.2.1.23" evidence="3 11"/>
<evidence type="ECO:0000256" key="3">
    <source>
        <dbReference type="ARBA" id="ARBA00012756"/>
    </source>
</evidence>
<dbReference type="PROSITE" id="PS51272">
    <property type="entry name" value="SLH"/>
    <property type="match status" value="3"/>
</dbReference>
<evidence type="ECO:0000259" key="14">
    <source>
        <dbReference type="PROSITE" id="PS50853"/>
    </source>
</evidence>
<dbReference type="InterPro" id="IPR011013">
    <property type="entry name" value="Gal_mutarotase_sf_dom"/>
</dbReference>
<dbReference type="InterPro" id="IPR013222">
    <property type="entry name" value="Glyco_hyd_98_carb-bd"/>
</dbReference>
<dbReference type="InterPro" id="IPR006104">
    <property type="entry name" value="Glyco_hydro_2_N"/>
</dbReference>
<dbReference type="InterPro" id="IPR006103">
    <property type="entry name" value="Glyco_hydro_2_cat"/>
</dbReference>
<dbReference type="InterPro" id="IPR032527">
    <property type="entry name" value="DUF4959"/>
</dbReference>
<dbReference type="Pfam" id="PF13385">
    <property type="entry name" value="Laminin_G_3"/>
    <property type="match status" value="1"/>
</dbReference>
<dbReference type="InterPro" id="IPR050347">
    <property type="entry name" value="Bact_Beta-galactosidase"/>
</dbReference>
<feature type="domain" description="SLH" evidence="15">
    <location>
        <begin position="1829"/>
        <end position="1892"/>
    </location>
</feature>
<dbReference type="InterPro" id="IPR014718">
    <property type="entry name" value="GH-type_carb-bd"/>
</dbReference>
<dbReference type="SMART" id="SM00776">
    <property type="entry name" value="NPCBM"/>
    <property type="match status" value="1"/>
</dbReference>
<dbReference type="CDD" id="cd00063">
    <property type="entry name" value="FN3"/>
    <property type="match status" value="1"/>
</dbReference>
<evidence type="ECO:0000256" key="1">
    <source>
        <dbReference type="ARBA" id="ARBA00001412"/>
    </source>
</evidence>
<dbReference type="GO" id="GO:0004565">
    <property type="term" value="F:beta-galactosidase activity"/>
    <property type="evidence" value="ECO:0007669"/>
    <property type="project" value="UniProtKB-EC"/>
</dbReference>
<evidence type="ECO:0000256" key="6">
    <source>
        <dbReference type="ARBA" id="ARBA00022737"/>
    </source>
</evidence>
<evidence type="ECO:0000256" key="4">
    <source>
        <dbReference type="ARBA" id="ARBA00013303"/>
    </source>
</evidence>
<dbReference type="PROSITE" id="PS00719">
    <property type="entry name" value="GLYCOSYL_HYDROL_F2_1"/>
    <property type="match status" value="1"/>
</dbReference>
<organism evidence="16 17">
    <name type="scientific">Thermoanaerobacter thermohydrosulfuricus</name>
    <name type="common">Clostridium thermohydrosulfuricum</name>
    <dbReference type="NCBI Taxonomy" id="1516"/>
    <lineage>
        <taxon>Bacteria</taxon>
        <taxon>Bacillati</taxon>
        <taxon>Bacillota</taxon>
        <taxon>Clostridia</taxon>
        <taxon>Thermoanaerobacterales</taxon>
        <taxon>Thermoanaerobacteraceae</taxon>
        <taxon>Thermoanaerobacter</taxon>
    </lineage>
</organism>
<dbReference type="SUPFAM" id="SSF49785">
    <property type="entry name" value="Galactose-binding domain-like"/>
    <property type="match status" value="2"/>
</dbReference>
<dbReference type="GO" id="GO:0030246">
    <property type="term" value="F:carbohydrate binding"/>
    <property type="evidence" value="ECO:0007669"/>
    <property type="project" value="InterPro"/>
</dbReference>
<dbReference type="SUPFAM" id="SSF74650">
    <property type="entry name" value="Galactose mutarotase-like"/>
    <property type="match status" value="1"/>
</dbReference>
<keyword evidence="6" id="KW-0677">Repeat</keyword>
<dbReference type="RefSeq" id="WP_074592584.1">
    <property type="nucleotide sequence ID" value="NZ_FNBS01000032.1"/>
</dbReference>
<dbReference type="Pfam" id="PF08305">
    <property type="entry name" value="NPCBM"/>
    <property type="match status" value="1"/>
</dbReference>
<accession>A0A1G7Q363</accession>
<dbReference type="Gene3D" id="2.60.40.10">
    <property type="entry name" value="Immunoglobulins"/>
    <property type="match status" value="3"/>
</dbReference>
<dbReference type="Proteomes" id="UP000183404">
    <property type="component" value="Unassembled WGS sequence"/>
</dbReference>
<dbReference type="InterPro" id="IPR023230">
    <property type="entry name" value="Glyco_hydro_2_CS"/>
</dbReference>
<dbReference type="InterPro" id="IPR001119">
    <property type="entry name" value="SLH_dom"/>
</dbReference>
<dbReference type="PROSITE" id="PS00608">
    <property type="entry name" value="GLYCOSYL_HYDROL_F2_2"/>
    <property type="match status" value="1"/>
</dbReference>
<dbReference type="InterPro" id="IPR004199">
    <property type="entry name" value="B-gal_small/dom_5"/>
</dbReference>
<dbReference type="InterPro" id="IPR036116">
    <property type="entry name" value="FN3_sf"/>
</dbReference>
<dbReference type="InterPro" id="IPR032312">
    <property type="entry name" value="LacZ_4"/>
</dbReference>
<evidence type="ECO:0000256" key="13">
    <source>
        <dbReference type="SAM" id="SignalP"/>
    </source>
</evidence>
<dbReference type="Gene3D" id="2.60.120.1060">
    <property type="entry name" value="NPCBM/NEW2 domain"/>
    <property type="match status" value="1"/>
</dbReference>
<evidence type="ECO:0000256" key="12">
    <source>
        <dbReference type="SAM" id="MobiDB-lite"/>
    </source>
</evidence>
<dbReference type="SUPFAM" id="SSF49303">
    <property type="entry name" value="beta-Galactosidase/glucuronidase domain"/>
    <property type="match status" value="2"/>
</dbReference>
<dbReference type="GO" id="GO:0005990">
    <property type="term" value="P:lactose catabolic process"/>
    <property type="evidence" value="ECO:0007669"/>
    <property type="project" value="TreeGrafter"/>
</dbReference>
<dbReference type="InterPro" id="IPR023232">
    <property type="entry name" value="Glyco_hydro_2_AS"/>
</dbReference>
<evidence type="ECO:0000256" key="9">
    <source>
        <dbReference type="ARBA" id="ARBA00023295"/>
    </source>
</evidence>
<protein>
    <recommendedName>
        <fullName evidence="4 11">Beta-galactosidase</fullName>
        <ecNumber evidence="3 11">3.2.1.23</ecNumber>
    </recommendedName>
    <alternativeName>
        <fullName evidence="10 11">Lactase</fullName>
    </alternativeName>
</protein>
<name>A0A1G7Q363_THETY</name>
<dbReference type="Pfam" id="PF02837">
    <property type="entry name" value="Glyco_hydro_2_N"/>
    <property type="match status" value="1"/>
</dbReference>
<dbReference type="SUPFAM" id="SSF49265">
    <property type="entry name" value="Fibronectin type III"/>
    <property type="match status" value="1"/>
</dbReference>
<feature type="domain" description="Fibronectin type-III" evidence="14">
    <location>
        <begin position="1516"/>
        <end position="1606"/>
    </location>
</feature>
<dbReference type="PROSITE" id="PS50853">
    <property type="entry name" value="FN3"/>
    <property type="match status" value="1"/>
</dbReference>
<dbReference type="PRINTS" id="PR00132">
    <property type="entry name" value="GLHYDRLASE2"/>
</dbReference>
<evidence type="ECO:0000313" key="16">
    <source>
        <dbReference type="EMBL" id="SDF92956.1"/>
    </source>
</evidence>
<dbReference type="PANTHER" id="PTHR46323">
    <property type="entry name" value="BETA-GALACTOSIDASE"/>
    <property type="match status" value="1"/>
</dbReference>
<evidence type="ECO:0000256" key="7">
    <source>
        <dbReference type="ARBA" id="ARBA00022801"/>
    </source>
</evidence>
<dbReference type="InterPro" id="IPR006558">
    <property type="entry name" value="LamG-like"/>
</dbReference>
<dbReference type="SMART" id="SM00560">
    <property type="entry name" value="LamGL"/>
    <property type="match status" value="1"/>
</dbReference>
<dbReference type="Gene3D" id="2.70.98.10">
    <property type="match status" value="1"/>
</dbReference>
<dbReference type="Gene3D" id="3.20.20.80">
    <property type="entry name" value="Glycosidases"/>
    <property type="match status" value="2"/>
</dbReference>
<dbReference type="Pfam" id="PF16323">
    <property type="entry name" value="DUF4959"/>
    <property type="match status" value="1"/>
</dbReference>
<keyword evidence="7 11" id="KW-0378">Hydrolase</keyword>
<dbReference type="InterPro" id="IPR017853">
    <property type="entry name" value="GH"/>
</dbReference>
<dbReference type="SUPFAM" id="SSF51445">
    <property type="entry name" value="(Trans)glycosidases"/>
    <property type="match status" value="2"/>
</dbReference>
<dbReference type="InterPro" id="IPR038637">
    <property type="entry name" value="NPCBM_sf"/>
</dbReference>
<dbReference type="InterPro" id="IPR036156">
    <property type="entry name" value="Beta-gal/glucu_dom_sf"/>
</dbReference>
<dbReference type="Pfam" id="PF02929">
    <property type="entry name" value="Bgal_small_N"/>
    <property type="match status" value="1"/>
</dbReference>
<dbReference type="PANTHER" id="PTHR46323:SF2">
    <property type="entry name" value="BETA-GALACTOSIDASE"/>
    <property type="match status" value="1"/>
</dbReference>
<proteinExistence type="inferred from homology"/>
<dbReference type="SUPFAM" id="SSF49899">
    <property type="entry name" value="Concanavalin A-like lectins/glucanases"/>
    <property type="match status" value="1"/>
</dbReference>
<keyword evidence="8" id="KW-1015">Disulfide bond</keyword>
<keyword evidence="9 11" id="KW-0326">Glycosidase</keyword>
<dbReference type="Gene3D" id="2.60.120.260">
    <property type="entry name" value="Galactose-binding domain-like"/>
    <property type="match status" value="1"/>
</dbReference>
<evidence type="ECO:0000256" key="11">
    <source>
        <dbReference type="RuleBase" id="RU361154"/>
    </source>
</evidence>
<evidence type="ECO:0000256" key="5">
    <source>
        <dbReference type="ARBA" id="ARBA00022729"/>
    </source>
</evidence>
<feature type="domain" description="SLH" evidence="15">
    <location>
        <begin position="1954"/>
        <end position="2013"/>
    </location>
</feature>
<dbReference type="Pfam" id="PF02836">
    <property type="entry name" value="Glyco_hydro_2_C"/>
    <property type="match status" value="2"/>
</dbReference>
<feature type="compositionally biased region" description="Low complexity" evidence="12">
    <location>
        <begin position="1627"/>
        <end position="1636"/>
    </location>
</feature>
<evidence type="ECO:0000256" key="8">
    <source>
        <dbReference type="ARBA" id="ARBA00023157"/>
    </source>
</evidence>
<evidence type="ECO:0000256" key="10">
    <source>
        <dbReference type="ARBA" id="ARBA00032230"/>
    </source>
</evidence>
<gene>
    <name evidence="16" type="ORF">SAMN04244560_01482</name>
</gene>
<dbReference type="InterPro" id="IPR013320">
    <property type="entry name" value="ConA-like_dom_sf"/>
</dbReference>
<feature type="chain" id="PRO_5010256071" description="Beta-galactosidase" evidence="13">
    <location>
        <begin position="28"/>
        <end position="2013"/>
    </location>
</feature>
<sequence>MKNKRKLIALLVLVIFILVNGGMSAFADATWTGNEWYNQPTVFKINVEPAHAHFVPFDTTEQALQYATSHDIFSSPYVKSLNGTWKFKWSENPASRPVDFYKPDYDVSGWGEIKVPGNWETQGYDYPIYTNITYPWAGYESVNPPNAPTVYNPVGSYRTTFTVPQEWNGREIYLSFQGVQSAFYVWVNGHQVGYSEDSMTPKDFDITPYIQLGENVLAVEVYRWSDGYYLEDQDMIRLSGIMRDVFLYSKPKVNIWDFGVATDLDDQYVNATLSLKVKVRNLASATGTYKVEAQLYDGQQAVFTEPVVMDVDVSGKDEVVVNTDKVVENPKKWSAEYPNLYTLVLTLKDPNGNVIEVASNRIGFREVEIKNSQILINGKKIMIKGVNRHEIDPVLGKTMTKERMIQDILIMKKFNINAVRTSHYPNDPLWYDLCDEYGLYVMDEANLETHGVRDKVPASDPNWTAASIDRAQSMVERDKNHPSVIIWSLGNEAGSGSNFQVAADWIHQNDMQKRPVHYEGMNSVADIYSNMYASVETVESYAKNPANTKPYLQCEYAHAMGNSVGNLYQYWDVYRTYPILHGGFIWDFVDQALLWPVPLVKKVSDSSANQFVAEVTGSVYDTGDAVYGKALQGSALLPQDEKLNFKDKQPFTLEAWVYPTSTTAHQVIIAKGDTQYALKTDGSGGRLEFFIYDGNVEGQWTQWVGVNTPLPSNWVNNWHHVAGIFDGNNLQIYIDGNIANTRDVSANSITPGNSYQVGIGVDKEKGRYFNGLIDKVRIYNRALTLDELNSEGRTPNDQGVVAWFDFENMKGEKVYEADTYYAYGGDWGDRPNDGNFCANGLVSADRTLQPEIYEVKKVYQNILVKPVDVVNGVVNIINEHLFTNLKDEYNCSWVLKEDDKIIDQGSLSDSDLDIAPQSSKQVTIPFNKPSSLKAGAEYWLDLSFTLKKDKSWAEAGYEVAKEQFNVPFATPRAPAINISNLPNLDVTEDVYQINISGQDFSITFDKQRGTITSYTYKGKQLIKEGPIPNYWRAPNDNDKGNGMPGRCATWRLAGQNRQVSNVTINKLKDNVLRIEVSGTLPTTTPSQYKMNYTILGDGSVIVDSTLIPGASNLPEIPEVGTILTIPGGYENITWYGRGPQENYWDRNTGAHVGVYKSTVDEQFFPYIEPQETGNKTDVRWVTLTDNDGIGLMAIGMPVLEVNALHYTPWDLDSVDHPYKLKRNEDITLRLNYHQMGVGGDNSWGARPHPEFTLYANKTYSYSYLLKPIDTKEAQPMAISKFTTTSAALSGIKINGKPLDTFSIDVYDYRITYPKGMVTELPKVEAIPTSDAVVVKVEQAEVLPGSAKITATNMFGETTVYTINFDLSPVIYASDIDWVSGTVGWSTIKKDKSIDGNTLTLLGPSGNVTFSKGIGTHANSEIVYDVSNKGYVAFQAYVGVDREVGSNGSVVFQVYTDGNKVFDSGTMTGSTQAQFVNIDLTGVSQLKLVVTDAGDGNSWDHADWADAKFLLADDITPPNDVSNATVEEGNGKLTVSWVSPQDIDLNMIWIKVTDGQDFAKSVYASAYDTSVVIDGLTPGVNYTITIKSVDTSWNVSNGVVLQGTPASGEEGKPEEEGPTPQPQPAPTPTKTTKQATEVSQGKVVVENNITTLTVDENKVAKDIKDTSKKEIQFDLTNIGTTPQKALEIPVIVLNLIAENNKNVVVKSDEVALQFDAKTLAVSQEAIDLINKAGTVRVIIHNKGKVTGASFEPITSAYDITIKAGDKDVKIGSPVKMTFNIKGAKDIRKVAVYYYNETTNQWEYVGGKVDKVENTITFEAKHFSTYAAFEYNKEFKDVSKDFWAYDVVSVLASRHIIKGIDENTFLPNEKITRAEFAALMIRALGIEEEPYQGEFNDVKEGAWYANAIEAAYKAGIMLGDGKNMRPDDPITREEMTAVIMRVYGKLTDYKEDNIGDTTFSDNDKISEWARNVVANAVKLGIVRGYEDNTFKPKDNATRAEAAAMLYRILEKTGNI</sequence>
<evidence type="ECO:0000256" key="2">
    <source>
        <dbReference type="ARBA" id="ARBA00007401"/>
    </source>
</evidence>
<dbReference type="Gene3D" id="2.60.120.200">
    <property type="match status" value="1"/>
</dbReference>
<comment type="catalytic activity">
    <reaction evidence="1 11">
        <text>Hydrolysis of terminal non-reducing beta-D-galactose residues in beta-D-galactosides.</text>
        <dbReference type="EC" id="3.2.1.23"/>
    </reaction>
</comment>
<keyword evidence="5 13" id="KW-0732">Signal</keyword>
<dbReference type="FunFam" id="2.60.40.10:FF:000680">
    <property type="entry name" value="Beta-galactosidase"/>
    <property type="match status" value="1"/>
</dbReference>
<dbReference type="InterPro" id="IPR008979">
    <property type="entry name" value="Galactose-bd-like_sf"/>
</dbReference>
<reference evidence="16 17" key="1">
    <citation type="submission" date="2016-10" db="EMBL/GenBank/DDBJ databases">
        <authorList>
            <person name="de Groot N.N."/>
        </authorList>
    </citation>
    <scope>NUCLEOTIDE SEQUENCE [LARGE SCALE GENOMIC DNA]</scope>
    <source>
        <strain evidence="16 17">DSM 569</strain>
    </source>
</reference>
<dbReference type="InterPro" id="IPR006102">
    <property type="entry name" value="Ig-like_GH2"/>
</dbReference>
<dbReference type="InterPro" id="IPR013783">
    <property type="entry name" value="Ig-like_fold"/>
</dbReference>